<evidence type="ECO:0000256" key="11">
    <source>
        <dbReference type="ARBA" id="ARBA00023157"/>
    </source>
</evidence>
<gene>
    <name evidence="17" type="ORF">BO71DRAFT_213368</name>
</gene>
<keyword evidence="18" id="KW-1185">Reference proteome</keyword>
<feature type="region of interest" description="Disordered" evidence="13">
    <location>
        <begin position="429"/>
        <end position="488"/>
    </location>
</feature>
<evidence type="ECO:0000256" key="3">
    <source>
        <dbReference type="ARBA" id="ARBA00004613"/>
    </source>
</evidence>
<evidence type="ECO:0000313" key="17">
    <source>
        <dbReference type="EMBL" id="PYH95118.1"/>
    </source>
</evidence>
<protein>
    <recommendedName>
        <fullName evidence="16">CFEM domain-containing protein</fullName>
    </recommendedName>
</protein>
<feature type="signal peptide" evidence="15">
    <location>
        <begin position="1"/>
        <end position="26"/>
    </location>
</feature>
<evidence type="ECO:0000256" key="4">
    <source>
        <dbReference type="ARBA" id="ARBA00010031"/>
    </source>
</evidence>
<feature type="domain" description="CFEM" evidence="16">
    <location>
        <begin position="38"/>
        <end position="97"/>
    </location>
</feature>
<keyword evidence="6" id="KW-0325">Glycoprotein</keyword>
<feature type="region of interest" description="Disordered" evidence="13">
    <location>
        <begin position="330"/>
        <end position="354"/>
    </location>
</feature>
<dbReference type="InterPro" id="IPR051694">
    <property type="entry name" value="Immunoregulatory_rcpt-like"/>
</dbReference>
<feature type="region of interest" description="Disordered" evidence="13">
    <location>
        <begin position="602"/>
        <end position="641"/>
    </location>
</feature>
<keyword evidence="9 14" id="KW-1133">Transmembrane helix</keyword>
<accession>A0A319E3D3</accession>
<dbReference type="GO" id="GO:0005576">
    <property type="term" value="C:extracellular region"/>
    <property type="evidence" value="ECO:0007669"/>
    <property type="project" value="UniProtKB-SubCell"/>
</dbReference>
<keyword evidence="10 14" id="KW-0472">Membrane</keyword>
<dbReference type="Proteomes" id="UP000247810">
    <property type="component" value="Unassembled WGS sequence"/>
</dbReference>
<feature type="compositionally biased region" description="Basic and acidic residues" evidence="13">
    <location>
        <begin position="605"/>
        <end position="614"/>
    </location>
</feature>
<feature type="region of interest" description="Disordered" evidence="13">
    <location>
        <begin position="368"/>
        <end position="387"/>
    </location>
</feature>
<dbReference type="GO" id="GO:0098552">
    <property type="term" value="C:side of membrane"/>
    <property type="evidence" value="ECO:0007669"/>
    <property type="project" value="UniProtKB-KW"/>
</dbReference>
<evidence type="ECO:0000256" key="6">
    <source>
        <dbReference type="ARBA" id="ARBA00022622"/>
    </source>
</evidence>
<feature type="compositionally biased region" description="Polar residues" evidence="13">
    <location>
        <begin position="704"/>
        <end position="713"/>
    </location>
</feature>
<evidence type="ECO:0000256" key="7">
    <source>
        <dbReference type="ARBA" id="ARBA00022692"/>
    </source>
</evidence>
<organism evidence="17 18">
    <name type="scientific">Aspergillus ellipticus CBS 707.79</name>
    <dbReference type="NCBI Taxonomy" id="1448320"/>
    <lineage>
        <taxon>Eukaryota</taxon>
        <taxon>Fungi</taxon>
        <taxon>Dikarya</taxon>
        <taxon>Ascomycota</taxon>
        <taxon>Pezizomycotina</taxon>
        <taxon>Eurotiomycetes</taxon>
        <taxon>Eurotiomycetidae</taxon>
        <taxon>Eurotiales</taxon>
        <taxon>Aspergillaceae</taxon>
        <taxon>Aspergillus</taxon>
        <taxon>Aspergillus subgen. Circumdati</taxon>
    </lineage>
</organism>
<evidence type="ECO:0000256" key="12">
    <source>
        <dbReference type="ARBA" id="ARBA00023288"/>
    </source>
</evidence>
<dbReference type="AlphaFoldDB" id="A0A319E3D3"/>
<proteinExistence type="inferred from homology"/>
<evidence type="ECO:0000256" key="8">
    <source>
        <dbReference type="ARBA" id="ARBA00022729"/>
    </source>
</evidence>
<feature type="compositionally biased region" description="Low complexity" evidence="13">
    <location>
        <begin position="463"/>
        <end position="481"/>
    </location>
</feature>
<feature type="compositionally biased region" description="Polar residues" evidence="13">
    <location>
        <begin position="243"/>
        <end position="260"/>
    </location>
</feature>
<comment type="subcellular location">
    <subcellularLocation>
        <location evidence="2">Membrane</location>
        <topology evidence="2">Lipid-anchor</topology>
        <topology evidence="2">GPI-anchor</topology>
    </subcellularLocation>
    <subcellularLocation>
        <location evidence="1">Membrane</location>
        <topology evidence="1">Single-pass membrane protein</topology>
    </subcellularLocation>
    <subcellularLocation>
        <location evidence="3">Secreted</location>
    </subcellularLocation>
</comment>
<feature type="compositionally biased region" description="Pro residues" evidence="13">
    <location>
        <begin position="332"/>
        <end position="345"/>
    </location>
</feature>
<feature type="region of interest" description="Disordered" evidence="13">
    <location>
        <begin position="684"/>
        <end position="759"/>
    </location>
</feature>
<dbReference type="PANTHER" id="PTHR15549:SF26">
    <property type="entry name" value="AXIAL BUDDING PATTERN PROTEIN 2-RELATED"/>
    <property type="match status" value="1"/>
</dbReference>
<sequence>MLLFPAGRSLTVALSILSCLACGSQTTQSTASATSLSSSIPSCAADCVKNFINTNYPKDACPEKWDFDCLCRTNTTSGYTLGEAAFRCSLSLCSMETVFRSNIYCICDSIPGALSRTHATITATVVPTSSHTREATTTTEPSASSSSSSSSSSPSSSFSTLSSTSSSTSPSSSSSSTSSSRSGIDSSSSSSFDSSSSHPSSSSFSSSSSSSSISTYTLTTSSSSTASTGHTSATTEPFRSPLPATSPQQLPTSTGNAGNATSGGQSASDSDKSSKLAPGAVIGVSIASGVSGFFIMGVIIFYCCRRFRRRHQQEKSRDFFEIGGVMSEPPDFAFPPRRPTGPRPMPSASERDSETSRLITPFEPRSQTPALVVTGPTGRHNGSSTGVNSADRIGFAISSNSDVEASLTQSSPRTVSDLLPDKPSFGLYPEPLRWSRHNKPRPSSNATLFEEDASRPRDYLDAPYYNPNFPPSSSRSQGSRPYNRYPMAGLPANPRAMMHGFGEGQDGKLAMRGPNYRTMPTYANSGEGLDPPSPTDVYGGLLYHSSMLGTSDFTVETRHDRVAGHARVAELPSCDYASRPLHGPVASSSSLYNLDDNFEDIDIDDNTRPRDSRHSGSFRPLTPVREVRTPTHEAPRWNWELTASDHADTALSRKPISGAVNPSQEIVSRPRIVRRDDIKRVQIRRKPMAEGLGAPYSPDDYWPSQDSGYNSESGARRQSTDSMRSVESVRGHMPKRKPSPSERNLTPSRRGSDLILRVD</sequence>
<evidence type="ECO:0000256" key="14">
    <source>
        <dbReference type="SAM" id="Phobius"/>
    </source>
</evidence>
<keyword evidence="7 14" id="KW-0812">Transmembrane</keyword>
<dbReference type="PANTHER" id="PTHR15549">
    <property type="entry name" value="PAIRED IMMUNOGLOBULIN-LIKE TYPE 2 RECEPTOR"/>
    <property type="match status" value="1"/>
</dbReference>
<evidence type="ECO:0000256" key="10">
    <source>
        <dbReference type="ARBA" id="ARBA00023136"/>
    </source>
</evidence>
<reference evidence="17 18" key="1">
    <citation type="submission" date="2018-02" db="EMBL/GenBank/DDBJ databases">
        <title>The genomes of Aspergillus section Nigri reveals drivers in fungal speciation.</title>
        <authorList>
            <consortium name="DOE Joint Genome Institute"/>
            <person name="Vesth T.C."/>
            <person name="Nybo J."/>
            <person name="Theobald S."/>
            <person name="Brandl J."/>
            <person name="Frisvad J.C."/>
            <person name="Nielsen K.F."/>
            <person name="Lyhne E.K."/>
            <person name="Kogle M.E."/>
            <person name="Kuo A."/>
            <person name="Riley R."/>
            <person name="Clum A."/>
            <person name="Nolan M."/>
            <person name="Lipzen A."/>
            <person name="Salamov A."/>
            <person name="Henrissat B."/>
            <person name="Wiebenga A."/>
            <person name="De vries R.P."/>
            <person name="Grigoriev I.V."/>
            <person name="Mortensen U.H."/>
            <person name="Andersen M.R."/>
            <person name="Baker S.E."/>
        </authorList>
    </citation>
    <scope>NUCLEOTIDE SEQUENCE [LARGE SCALE GENOMIC DNA]</scope>
    <source>
        <strain evidence="17 18">CBS 707.79</strain>
    </source>
</reference>
<keyword evidence="12" id="KW-0449">Lipoprotein</keyword>
<feature type="compositionally biased region" description="Basic and acidic residues" evidence="13">
    <location>
        <begin position="625"/>
        <end position="635"/>
    </location>
</feature>
<name>A0A319E3D3_9EURO</name>
<evidence type="ECO:0000256" key="5">
    <source>
        <dbReference type="ARBA" id="ARBA00022525"/>
    </source>
</evidence>
<feature type="region of interest" description="Disordered" evidence="13">
    <location>
        <begin position="125"/>
        <end position="275"/>
    </location>
</feature>
<feature type="compositionally biased region" description="Low complexity" evidence="13">
    <location>
        <begin position="135"/>
        <end position="235"/>
    </location>
</feature>
<keyword evidence="8 15" id="KW-0732">Signal</keyword>
<feature type="transmembrane region" description="Helical" evidence="14">
    <location>
        <begin position="280"/>
        <end position="304"/>
    </location>
</feature>
<dbReference type="STRING" id="1448320.A0A319E3D3"/>
<evidence type="ECO:0000259" key="16">
    <source>
        <dbReference type="Pfam" id="PF05730"/>
    </source>
</evidence>
<keyword evidence="11" id="KW-1015">Disulfide bond</keyword>
<evidence type="ECO:0000256" key="13">
    <source>
        <dbReference type="SAM" id="MobiDB-lite"/>
    </source>
</evidence>
<evidence type="ECO:0000256" key="2">
    <source>
        <dbReference type="ARBA" id="ARBA00004589"/>
    </source>
</evidence>
<dbReference type="EMBL" id="KZ825859">
    <property type="protein sequence ID" value="PYH95118.1"/>
    <property type="molecule type" value="Genomic_DNA"/>
</dbReference>
<evidence type="ECO:0000313" key="18">
    <source>
        <dbReference type="Proteomes" id="UP000247810"/>
    </source>
</evidence>
<keyword evidence="6" id="KW-0336">GPI-anchor</keyword>
<keyword evidence="5" id="KW-0964">Secreted</keyword>
<dbReference type="Pfam" id="PF05730">
    <property type="entry name" value="CFEM"/>
    <property type="match status" value="1"/>
</dbReference>
<dbReference type="InterPro" id="IPR008427">
    <property type="entry name" value="Extracellular_membr_CFEM_dom"/>
</dbReference>
<evidence type="ECO:0000256" key="15">
    <source>
        <dbReference type="SAM" id="SignalP"/>
    </source>
</evidence>
<dbReference type="OrthoDB" id="3946741at2759"/>
<dbReference type="GO" id="GO:0071944">
    <property type="term" value="C:cell periphery"/>
    <property type="evidence" value="ECO:0007669"/>
    <property type="project" value="UniProtKB-ARBA"/>
</dbReference>
<dbReference type="VEuPathDB" id="FungiDB:BO71DRAFT_213368"/>
<feature type="compositionally biased region" description="Basic and acidic residues" evidence="13">
    <location>
        <begin position="750"/>
        <end position="759"/>
    </location>
</feature>
<comment type="similarity">
    <text evidence="4">Belongs to the RBT5 family.</text>
</comment>
<feature type="chain" id="PRO_5016397918" description="CFEM domain-containing protein" evidence="15">
    <location>
        <begin position="27"/>
        <end position="759"/>
    </location>
</feature>
<evidence type="ECO:0000256" key="1">
    <source>
        <dbReference type="ARBA" id="ARBA00004167"/>
    </source>
</evidence>
<evidence type="ECO:0000256" key="9">
    <source>
        <dbReference type="ARBA" id="ARBA00022989"/>
    </source>
</evidence>